<organism evidence="13 14">
    <name type="scientific">Winogradskyella aquimaris</name>
    <dbReference type="NCBI Taxonomy" id="864074"/>
    <lineage>
        <taxon>Bacteria</taxon>
        <taxon>Pseudomonadati</taxon>
        <taxon>Bacteroidota</taxon>
        <taxon>Flavobacteriia</taxon>
        <taxon>Flavobacteriales</taxon>
        <taxon>Flavobacteriaceae</taxon>
        <taxon>Winogradskyella</taxon>
    </lineage>
</organism>
<dbReference type="InterPro" id="IPR003959">
    <property type="entry name" value="ATPase_AAA_core"/>
</dbReference>
<reference evidence="13 14" key="1">
    <citation type="submission" date="2023-11" db="EMBL/GenBank/DDBJ databases">
        <title>Winogradskyella pelagius sp. nov., isolated from coastal sediment.</title>
        <authorList>
            <person name="Li F."/>
        </authorList>
    </citation>
    <scope>NUCLEOTIDE SEQUENCE [LARGE SCALE GENOMIC DNA]</scope>
    <source>
        <strain evidence="13 14">KCTC 23502</strain>
    </source>
</reference>
<dbReference type="InterPro" id="IPR019489">
    <property type="entry name" value="Clp_ATPase_C"/>
</dbReference>
<comment type="subunit">
    <text evidence="8">Homohexamer. The oligomerization is ATP-dependent.</text>
</comment>
<evidence type="ECO:0000256" key="7">
    <source>
        <dbReference type="ARBA" id="ARBA00023186"/>
    </source>
</evidence>
<evidence type="ECO:0000259" key="12">
    <source>
        <dbReference type="PROSITE" id="PS51903"/>
    </source>
</evidence>
<dbReference type="CDD" id="cd00009">
    <property type="entry name" value="AAA"/>
    <property type="match status" value="1"/>
</dbReference>
<feature type="domain" description="Clp R" evidence="12">
    <location>
        <begin position="3"/>
        <end position="144"/>
    </location>
</feature>
<dbReference type="PANTHER" id="PTHR11638">
    <property type="entry name" value="ATP-DEPENDENT CLP PROTEASE"/>
    <property type="match status" value="1"/>
</dbReference>
<dbReference type="Pfam" id="PF02861">
    <property type="entry name" value="Clp_N"/>
    <property type="match status" value="1"/>
</dbReference>
<evidence type="ECO:0000256" key="2">
    <source>
        <dbReference type="ARBA" id="ARBA00017574"/>
    </source>
</evidence>
<keyword evidence="5 10" id="KW-0067">ATP-binding</keyword>
<evidence type="ECO:0000256" key="4">
    <source>
        <dbReference type="ARBA" id="ARBA00022741"/>
    </source>
</evidence>
<evidence type="ECO:0000256" key="3">
    <source>
        <dbReference type="ARBA" id="ARBA00022737"/>
    </source>
</evidence>
<evidence type="ECO:0000256" key="11">
    <source>
        <dbReference type="RuleBase" id="RU362034"/>
    </source>
</evidence>
<dbReference type="Gene3D" id="3.40.50.300">
    <property type="entry name" value="P-loop containing nucleotide triphosphate hydrolases"/>
    <property type="match status" value="3"/>
</dbReference>
<comment type="function">
    <text evidence="11">Part of a stress-induced multi-chaperone system, it is involved in the recovery of the cell from heat-induced damage, in cooperation with DnaK, DnaJ and GrpE.</text>
</comment>
<protein>
    <recommendedName>
        <fullName evidence="2 11">Chaperone protein ClpB</fullName>
    </recommendedName>
</protein>
<comment type="subunit">
    <text evidence="11">Homohexamer; The oligomerization is ATP-dependent.</text>
</comment>
<accession>A0ABU5ESG2</accession>
<keyword evidence="14" id="KW-1185">Reference proteome</keyword>
<dbReference type="Pfam" id="PF10431">
    <property type="entry name" value="ClpB_D2-small"/>
    <property type="match status" value="1"/>
</dbReference>
<dbReference type="InterPro" id="IPR027417">
    <property type="entry name" value="P-loop_NTPase"/>
</dbReference>
<proteinExistence type="inferred from homology"/>
<dbReference type="InterPro" id="IPR017730">
    <property type="entry name" value="Chaperonin_ClpB"/>
</dbReference>
<gene>
    <name evidence="11 13" type="primary">clpB</name>
    <name evidence="13" type="ORF">SNF14_09775</name>
</gene>
<dbReference type="Pfam" id="PF00004">
    <property type="entry name" value="AAA"/>
    <property type="match status" value="1"/>
</dbReference>
<evidence type="ECO:0000256" key="9">
    <source>
        <dbReference type="PROSITE-ProRule" id="PRU01251"/>
    </source>
</evidence>
<keyword evidence="7 10" id="KW-0143">Chaperone</keyword>
<evidence type="ECO:0000256" key="1">
    <source>
        <dbReference type="ARBA" id="ARBA00008675"/>
    </source>
</evidence>
<dbReference type="NCBIfam" id="TIGR03346">
    <property type="entry name" value="chaperone_ClpB"/>
    <property type="match status" value="1"/>
</dbReference>
<dbReference type="InterPro" id="IPR003593">
    <property type="entry name" value="AAA+_ATPase"/>
</dbReference>
<dbReference type="Gene3D" id="1.10.1780.10">
    <property type="entry name" value="Clp, N-terminal domain"/>
    <property type="match status" value="1"/>
</dbReference>
<dbReference type="InterPro" id="IPR050130">
    <property type="entry name" value="ClpA_ClpB"/>
</dbReference>
<dbReference type="SMART" id="SM01086">
    <property type="entry name" value="ClpB_D2-small"/>
    <property type="match status" value="1"/>
</dbReference>
<dbReference type="InterPro" id="IPR028299">
    <property type="entry name" value="ClpA/B_CS2"/>
</dbReference>
<evidence type="ECO:0000256" key="8">
    <source>
        <dbReference type="ARBA" id="ARBA00026057"/>
    </source>
</evidence>
<dbReference type="Pfam" id="PF07724">
    <property type="entry name" value="AAA_2"/>
    <property type="match status" value="1"/>
</dbReference>
<dbReference type="Gene3D" id="1.10.8.60">
    <property type="match status" value="1"/>
</dbReference>
<evidence type="ECO:0000313" key="14">
    <source>
        <dbReference type="Proteomes" id="UP001285855"/>
    </source>
</evidence>
<keyword evidence="11" id="KW-0346">Stress response</keyword>
<keyword evidence="11" id="KW-0963">Cytoplasm</keyword>
<dbReference type="SUPFAM" id="SSF52540">
    <property type="entry name" value="P-loop containing nucleoside triphosphate hydrolases"/>
    <property type="match status" value="2"/>
</dbReference>
<dbReference type="EMBL" id="JAXDAE010000009">
    <property type="protein sequence ID" value="MDY2587627.1"/>
    <property type="molecule type" value="Genomic_DNA"/>
</dbReference>
<sequence>MNFNNYTIKSQEAIQQAQQLAQGYGNQQIENEHIFKALFEVDENVLPFILKKLNVNVALLQQILDKELQSFPKVSGGNLMLSREANKALNEASIIAKKMNDDFVSIEHLILAIFKSGSKIAQILKDQGVTEKGLNAAIEELRKGDRVTSQSQEETYNALNKYAKNLNQLARDGKLDPVIGRDEEIRRILQILSRRTKNNPILVGEPGTGKTAIAEGLAHRIIDGDVPENLKNKQIFALDMGALIAGAKYKGEFEERLKAVIKEVTTSEGDIVLFIDEIHTLVGAGGGQGAMDAANILKPALARGELRAIGATTLDEYQKYFEQDKALERRFQKVTVNEPDTESAISILRGIKEKYEAHHKVRIKDEAIIGAVELSNRYITNRFLPDKAIDLMDEAASKLRMEINSKPEELDVLDRKIMQLEIEHEALKREKDETKLKALKAELANLKEERNELNAKWKSEKETVENVQNIKQEIENYKLEAERAEREGDYGKVAEIRYGKIKEANEQLEKYQKQLAEQQDNALIKEEVTYEDIADVVAKWTGIPVTKMIQSEREKLLKLEDELHKRVVGQEEAIEAVSDAVRRSRAGLQNPQKPIGTFLFLGTTGVGKTELAKALAEYLFDDENAMTRIDMSEYQERHAVSRLVGAPPGYVGYDEGGQLTEAVRRKPYSVVLLDEIEKAHPDTFNILLQVLDEGRLTDNKGRVADFKNTIIIMTSNMGSHIIQERFEATKDVASAMEAAKVDVLALLKQSIRPEFLNRIDDTIMFTPLTKENIIDIVDLQLKGVTKMIAKQGITFDATPEAKAYLAEKGYNPEYGARPVKRVIQKEVLNQLSKEILAGKVTTDSIILLDEFDGQLVFRNQGDLVVEEL</sequence>
<dbReference type="SMART" id="SM00382">
    <property type="entry name" value="AAA"/>
    <property type="match status" value="2"/>
</dbReference>
<keyword evidence="3 9" id="KW-0677">Repeat</keyword>
<comment type="caution">
    <text evidence="13">The sequence shown here is derived from an EMBL/GenBank/DDBJ whole genome shotgun (WGS) entry which is preliminary data.</text>
</comment>
<dbReference type="PRINTS" id="PR00300">
    <property type="entry name" value="CLPPROTEASEA"/>
</dbReference>
<dbReference type="Pfam" id="PF17871">
    <property type="entry name" value="AAA_lid_9"/>
    <property type="match status" value="1"/>
</dbReference>
<dbReference type="PROSITE" id="PS00870">
    <property type="entry name" value="CLPAB_1"/>
    <property type="match status" value="1"/>
</dbReference>
<feature type="coiled-coil region" evidence="11">
    <location>
        <begin position="410"/>
        <end position="528"/>
    </location>
</feature>
<dbReference type="Proteomes" id="UP001285855">
    <property type="component" value="Unassembled WGS sequence"/>
</dbReference>
<evidence type="ECO:0000256" key="6">
    <source>
        <dbReference type="ARBA" id="ARBA00023054"/>
    </source>
</evidence>
<dbReference type="PROSITE" id="PS00871">
    <property type="entry name" value="CLPAB_2"/>
    <property type="match status" value="1"/>
</dbReference>
<dbReference type="SUPFAM" id="SSF81923">
    <property type="entry name" value="Double Clp-N motif"/>
    <property type="match status" value="1"/>
</dbReference>
<dbReference type="RefSeq" id="WP_320555982.1">
    <property type="nucleotide sequence ID" value="NZ_JAXDAE010000009.1"/>
</dbReference>
<evidence type="ECO:0000256" key="10">
    <source>
        <dbReference type="RuleBase" id="RU004432"/>
    </source>
</evidence>
<comment type="subcellular location">
    <subcellularLocation>
        <location evidence="11">Cytoplasm</location>
    </subcellularLocation>
</comment>
<dbReference type="PANTHER" id="PTHR11638:SF18">
    <property type="entry name" value="HEAT SHOCK PROTEIN 104"/>
    <property type="match status" value="1"/>
</dbReference>
<keyword evidence="4 10" id="KW-0547">Nucleotide-binding</keyword>
<dbReference type="CDD" id="cd19499">
    <property type="entry name" value="RecA-like_ClpB_Hsp104-like"/>
    <property type="match status" value="1"/>
</dbReference>
<dbReference type="PROSITE" id="PS51903">
    <property type="entry name" value="CLP_R"/>
    <property type="match status" value="1"/>
</dbReference>
<dbReference type="InterPro" id="IPR004176">
    <property type="entry name" value="Clp_R_N"/>
</dbReference>
<dbReference type="InterPro" id="IPR018368">
    <property type="entry name" value="ClpA/B_CS1"/>
</dbReference>
<dbReference type="InterPro" id="IPR041546">
    <property type="entry name" value="ClpA/ClpB_AAA_lid"/>
</dbReference>
<dbReference type="InterPro" id="IPR036628">
    <property type="entry name" value="Clp_N_dom_sf"/>
</dbReference>
<keyword evidence="6 11" id="KW-0175">Coiled coil</keyword>
<dbReference type="InterPro" id="IPR001270">
    <property type="entry name" value="ClpA/B"/>
</dbReference>
<evidence type="ECO:0000313" key="13">
    <source>
        <dbReference type="EMBL" id="MDY2587627.1"/>
    </source>
</evidence>
<name>A0ABU5ESG2_9FLAO</name>
<comment type="similarity">
    <text evidence="1 10">Belongs to the ClpA/ClpB family.</text>
</comment>
<evidence type="ECO:0000256" key="5">
    <source>
        <dbReference type="ARBA" id="ARBA00022840"/>
    </source>
</evidence>